<sequence length="55" mass="5822">MAAEQDQNIIPILEITPVSGFAPEKESGSLVKTSNGIFILILTAPAKNKRSIVGI</sequence>
<evidence type="ECO:0000313" key="1">
    <source>
        <dbReference type="EMBL" id="EGU47628.1"/>
    </source>
</evidence>
<evidence type="ECO:0000313" key="2">
    <source>
        <dbReference type="Proteomes" id="UP000004605"/>
    </source>
</evidence>
<keyword evidence="2" id="KW-1185">Reference proteome</keyword>
<protein>
    <submittedName>
        <fullName evidence="1">Uncharacterized protein</fullName>
    </submittedName>
</protein>
<name>F9RXQ5_9VIBR</name>
<reference evidence="1 2" key="1">
    <citation type="journal article" date="2012" name="Int. J. Syst. Evol. Microbiol.">
        <title>Vibrio caribbeanicus sp. nov., isolated from the marine sponge Scleritoderma cyanea.</title>
        <authorList>
            <person name="Hoffmann M."/>
            <person name="Monday S.R."/>
            <person name="Allard M.W."/>
            <person name="Strain E.A."/>
            <person name="Whittaker P."/>
            <person name="Naum M."/>
            <person name="McCarthy P.J."/>
            <person name="Lopez J.V."/>
            <person name="Fischer M."/>
            <person name="Brown E.W."/>
        </authorList>
    </citation>
    <scope>NUCLEOTIDE SEQUENCE [LARGE SCALE GENOMIC DNA]</scope>
    <source>
        <strain evidence="1 2">ATCC 700023</strain>
    </source>
</reference>
<organism evidence="1 2">
    <name type="scientific">Vibrio ichthyoenteri ATCC 700023</name>
    <dbReference type="NCBI Taxonomy" id="870968"/>
    <lineage>
        <taxon>Bacteria</taxon>
        <taxon>Pseudomonadati</taxon>
        <taxon>Pseudomonadota</taxon>
        <taxon>Gammaproteobacteria</taxon>
        <taxon>Vibrionales</taxon>
        <taxon>Vibrionaceae</taxon>
        <taxon>Vibrio</taxon>
    </lineage>
</organism>
<proteinExistence type="predicted"/>
<comment type="caution">
    <text evidence="1">The sequence shown here is derived from an EMBL/GenBank/DDBJ whole genome shotgun (WGS) entry which is preliminary data.</text>
</comment>
<dbReference type="Proteomes" id="UP000004605">
    <property type="component" value="Unassembled WGS sequence"/>
</dbReference>
<gene>
    <name evidence="1" type="ORF">VII00023_14091</name>
</gene>
<dbReference type="EMBL" id="AFWF01000019">
    <property type="protein sequence ID" value="EGU47628.1"/>
    <property type="molecule type" value="Genomic_DNA"/>
</dbReference>
<dbReference type="AlphaFoldDB" id="F9RXQ5"/>
<accession>F9RXQ5</accession>